<sequence>MVRGERLEGLGESKPACGTALGPLFCFARLRHEVSKRVSTRTPVDGRRKEKSHDLRKEAGQLVKGPGALRGADPGRHQVSQADSSTNKRWHPQLTTMSCVPVVDDVGVCANCGKQGSDVVKLKDCTACRLVKYCGVDCQRAHRKLHKKACKRRAAEIKDEQLYSQGHERPERDFCPLCTLPIQLPMTKYSIMNVCCMKRICNGCDFAAQKRGMLDCPFCRTPIPDNDADTLAMIQARVAKKDPEAIFYLGLKYFFGHLGLQKDARKGVVLYTEAAELGSVDALFNLGHAYDTGEGVQEDKVKATEFYTKAALQGHVMSRHNLGACENQKGNYDCTVRHLLTSAKMGLKESLESIKEAFLRGQATKAQYAEALKGYQDAVEEMKSHDRDEANPNRRA</sequence>
<name>K0TRC5_THAOC</name>
<dbReference type="Pfam" id="PF01753">
    <property type="entry name" value="zf-MYND"/>
    <property type="match status" value="1"/>
</dbReference>
<dbReference type="OrthoDB" id="272077at2759"/>
<evidence type="ECO:0000256" key="2">
    <source>
        <dbReference type="ARBA" id="ARBA00022771"/>
    </source>
</evidence>
<dbReference type="PROSITE" id="PS50865">
    <property type="entry name" value="ZF_MYND_2"/>
    <property type="match status" value="1"/>
</dbReference>
<dbReference type="Pfam" id="PF08238">
    <property type="entry name" value="Sel1"/>
    <property type="match status" value="2"/>
</dbReference>
<dbReference type="InterPro" id="IPR050767">
    <property type="entry name" value="Sel1_AlgK"/>
</dbReference>
<dbReference type="PROSITE" id="PS01360">
    <property type="entry name" value="ZF_MYND_1"/>
    <property type="match status" value="1"/>
</dbReference>
<feature type="compositionally biased region" description="Basic and acidic residues" evidence="6">
    <location>
        <begin position="44"/>
        <end position="59"/>
    </location>
</feature>
<dbReference type="Gene3D" id="6.10.140.2220">
    <property type="match status" value="1"/>
</dbReference>
<dbReference type="PANTHER" id="PTHR11102:SF160">
    <property type="entry name" value="ERAD-ASSOCIATED E3 UBIQUITIN-PROTEIN LIGASE COMPONENT HRD3"/>
    <property type="match status" value="1"/>
</dbReference>
<dbReference type="AlphaFoldDB" id="K0TRC5"/>
<keyword evidence="1" id="KW-0479">Metal-binding</keyword>
<comment type="caution">
    <text evidence="8">The sequence shown here is derived from an EMBL/GenBank/DDBJ whole genome shotgun (WGS) entry which is preliminary data.</text>
</comment>
<evidence type="ECO:0000313" key="9">
    <source>
        <dbReference type="Proteomes" id="UP000266841"/>
    </source>
</evidence>
<accession>K0TRC5</accession>
<dbReference type="GO" id="GO:0008270">
    <property type="term" value="F:zinc ion binding"/>
    <property type="evidence" value="ECO:0007669"/>
    <property type="project" value="UniProtKB-KW"/>
</dbReference>
<dbReference type="InterPro" id="IPR002893">
    <property type="entry name" value="Znf_MYND"/>
</dbReference>
<dbReference type="EMBL" id="AGNL01000722">
    <property type="protein sequence ID" value="EJK77557.1"/>
    <property type="molecule type" value="Genomic_DNA"/>
</dbReference>
<keyword evidence="9" id="KW-1185">Reference proteome</keyword>
<dbReference type="Proteomes" id="UP000266841">
    <property type="component" value="Unassembled WGS sequence"/>
</dbReference>
<evidence type="ECO:0000313" key="8">
    <source>
        <dbReference type="EMBL" id="EJK77557.1"/>
    </source>
</evidence>
<comment type="similarity">
    <text evidence="4">Belongs to the sel-1 family.</text>
</comment>
<reference evidence="8 9" key="1">
    <citation type="journal article" date="2012" name="Genome Biol.">
        <title>Genome and low-iron response of an oceanic diatom adapted to chronic iron limitation.</title>
        <authorList>
            <person name="Lommer M."/>
            <person name="Specht M."/>
            <person name="Roy A.S."/>
            <person name="Kraemer L."/>
            <person name="Andreson R."/>
            <person name="Gutowska M.A."/>
            <person name="Wolf J."/>
            <person name="Bergner S.V."/>
            <person name="Schilhabel M.B."/>
            <person name="Klostermeier U.C."/>
            <person name="Beiko R.G."/>
            <person name="Rosenstiel P."/>
            <person name="Hippler M."/>
            <person name="Laroche J."/>
        </authorList>
    </citation>
    <scope>NUCLEOTIDE SEQUENCE [LARGE SCALE GENOMIC DNA]</scope>
    <source>
        <strain evidence="8 9">CCMP1005</strain>
    </source>
</reference>
<evidence type="ECO:0000256" key="3">
    <source>
        <dbReference type="ARBA" id="ARBA00022833"/>
    </source>
</evidence>
<dbReference type="SUPFAM" id="SSF81901">
    <property type="entry name" value="HCP-like"/>
    <property type="match status" value="1"/>
</dbReference>
<dbReference type="SMART" id="SM00671">
    <property type="entry name" value="SEL1"/>
    <property type="match status" value="2"/>
</dbReference>
<dbReference type="Gene3D" id="1.25.40.10">
    <property type="entry name" value="Tetratricopeptide repeat domain"/>
    <property type="match status" value="1"/>
</dbReference>
<evidence type="ECO:0000256" key="5">
    <source>
        <dbReference type="PROSITE-ProRule" id="PRU00134"/>
    </source>
</evidence>
<keyword evidence="3" id="KW-0862">Zinc</keyword>
<proteinExistence type="inferred from homology"/>
<feature type="domain" description="MYND-type" evidence="7">
    <location>
        <begin position="109"/>
        <end position="150"/>
    </location>
</feature>
<gene>
    <name evidence="8" type="ORF">THAOC_00606</name>
</gene>
<evidence type="ECO:0000259" key="7">
    <source>
        <dbReference type="PROSITE" id="PS50865"/>
    </source>
</evidence>
<dbReference type="InterPro" id="IPR006597">
    <property type="entry name" value="Sel1-like"/>
</dbReference>
<organism evidence="8 9">
    <name type="scientific">Thalassiosira oceanica</name>
    <name type="common">Marine diatom</name>
    <dbReference type="NCBI Taxonomy" id="159749"/>
    <lineage>
        <taxon>Eukaryota</taxon>
        <taxon>Sar</taxon>
        <taxon>Stramenopiles</taxon>
        <taxon>Ochrophyta</taxon>
        <taxon>Bacillariophyta</taxon>
        <taxon>Coscinodiscophyceae</taxon>
        <taxon>Thalassiosirophycidae</taxon>
        <taxon>Thalassiosirales</taxon>
        <taxon>Thalassiosiraceae</taxon>
        <taxon>Thalassiosira</taxon>
    </lineage>
</organism>
<dbReference type="SUPFAM" id="SSF144232">
    <property type="entry name" value="HIT/MYND zinc finger-like"/>
    <property type="match status" value="1"/>
</dbReference>
<protein>
    <recommendedName>
        <fullName evidence="7">MYND-type domain-containing protein</fullName>
    </recommendedName>
</protein>
<feature type="compositionally biased region" description="Polar residues" evidence="6">
    <location>
        <begin position="78"/>
        <end position="87"/>
    </location>
</feature>
<dbReference type="InterPro" id="IPR011990">
    <property type="entry name" value="TPR-like_helical_dom_sf"/>
</dbReference>
<evidence type="ECO:0000256" key="6">
    <source>
        <dbReference type="SAM" id="MobiDB-lite"/>
    </source>
</evidence>
<evidence type="ECO:0000256" key="4">
    <source>
        <dbReference type="ARBA" id="ARBA00038101"/>
    </source>
</evidence>
<keyword evidence="2 5" id="KW-0863">Zinc-finger</keyword>
<evidence type="ECO:0000256" key="1">
    <source>
        <dbReference type="ARBA" id="ARBA00022723"/>
    </source>
</evidence>
<dbReference type="PANTHER" id="PTHR11102">
    <property type="entry name" value="SEL-1-LIKE PROTEIN"/>
    <property type="match status" value="1"/>
</dbReference>
<feature type="region of interest" description="Disordered" evidence="6">
    <location>
        <begin position="37"/>
        <end position="87"/>
    </location>
</feature>
<dbReference type="eggNOG" id="KOG1550">
    <property type="taxonomic scope" value="Eukaryota"/>
</dbReference>